<proteinExistence type="predicted"/>
<gene>
    <name evidence="2" type="ORF">LY90DRAFT_322009</name>
    <name evidence="3" type="ORF">LY90DRAFT_322288</name>
</gene>
<feature type="non-terminal residue" evidence="2">
    <location>
        <position position="358"/>
    </location>
</feature>
<organism evidence="2 4">
    <name type="scientific">Neocallimastix californiae</name>
    <dbReference type="NCBI Taxonomy" id="1754190"/>
    <lineage>
        <taxon>Eukaryota</taxon>
        <taxon>Fungi</taxon>
        <taxon>Fungi incertae sedis</taxon>
        <taxon>Chytridiomycota</taxon>
        <taxon>Chytridiomycota incertae sedis</taxon>
        <taxon>Neocallimastigomycetes</taxon>
        <taxon>Neocallimastigales</taxon>
        <taxon>Neocallimastigaceae</taxon>
        <taxon>Neocallimastix</taxon>
    </lineage>
</organism>
<dbReference type="Gene3D" id="3.40.50.1110">
    <property type="entry name" value="SGNH hydrolase"/>
    <property type="match status" value="1"/>
</dbReference>
<protein>
    <submittedName>
        <fullName evidence="2">Lipolytic enzyme, G-D-S-L</fullName>
    </submittedName>
</protein>
<comment type="caution">
    <text evidence="2">The sequence shown here is derived from an EMBL/GenBank/DDBJ whole genome shotgun (WGS) entry which is preliminary data.</text>
</comment>
<feature type="non-terminal residue" evidence="2">
    <location>
        <position position="1"/>
    </location>
</feature>
<dbReference type="EMBL" id="MCOG01000015">
    <property type="protein sequence ID" value="ORY79184.1"/>
    <property type="molecule type" value="Genomic_DNA"/>
</dbReference>
<sequence length="358" mass="39653">PDIDLQGNSLRQIVKVSIPGEQLRFHFSNIYGKEELELKSVHVAKSAGQGTGSIIMETDTEITFNGQYNVSIPAYADIVSDIIPFSLSALDEVAITIQYGKIPFDFTGHTSSRTYSFVELGNTVSKETFSSAHKFLHWFTIAAIDVVDNEKKTEAILCYGDSITDGRGSTNDKQNRWPDVLSERLQSHPATRHLAILNQAIGGSSLYGQNNPVWPTGLGRYQKDVAEQVNVKYMIVLYGVNDILYSQRAAPVLIEGLQELIKRNRERGIITYGSPILPFKTNDDWTEEKNKIKETVNQWILNTPANEGGFDAIIDFASVVADPNDAMVLKAELSDGDGLHPNYLGYAAMGNSIDLELF</sequence>
<keyword evidence="4" id="KW-1185">Reference proteome</keyword>
<dbReference type="Proteomes" id="UP000193920">
    <property type="component" value="Unassembled WGS sequence"/>
</dbReference>
<dbReference type="AlphaFoldDB" id="A0A1Y2F6T1"/>
<dbReference type="Pfam" id="PF13472">
    <property type="entry name" value="Lipase_GDSL_2"/>
    <property type="match status" value="1"/>
</dbReference>
<dbReference type="InterPro" id="IPR053140">
    <property type="entry name" value="GDSL_Rv0518-like"/>
</dbReference>
<dbReference type="EMBL" id="MCOG01000015">
    <property type="protein sequence ID" value="ORY79185.1"/>
    <property type="molecule type" value="Genomic_DNA"/>
</dbReference>
<dbReference type="InterPro" id="IPR036514">
    <property type="entry name" value="SGNH_hydro_sf"/>
</dbReference>
<dbReference type="PANTHER" id="PTHR43784">
    <property type="entry name" value="GDSL-LIKE LIPASE/ACYLHYDROLASE, PUTATIVE (AFU_ORTHOLOGUE AFUA_2G00820)-RELATED"/>
    <property type="match status" value="1"/>
</dbReference>
<dbReference type="PANTHER" id="PTHR43784:SF2">
    <property type="entry name" value="GDSL-LIKE LIPASE_ACYLHYDROLASE, PUTATIVE (AFU_ORTHOLOGUE AFUA_2G00820)-RELATED"/>
    <property type="match status" value="1"/>
</dbReference>
<dbReference type="InterPro" id="IPR013830">
    <property type="entry name" value="SGNH_hydro"/>
</dbReference>
<dbReference type="STRING" id="1754190.A0A1Y2F6T1"/>
<reference evidence="2 4" key="1">
    <citation type="submission" date="2016-08" db="EMBL/GenBank/DDBJ databases">
        <title>A Parts List for Fungal Cellulosomes Revealed by Comparative Genomics.</title>
        <authorList>
            <consortium name="DOE Joint Genome Institute"/>
            <person name="Haitjema C.H."/>
            <person name="Gilmore S.P."/>
            <person name="Henske J.K."/>
            <person name="Solomon K.V."/>
            <person name="De Groot R."/>
            <person name="Kuo A."/>
            <person name="Mondo S.J."/>
            <person name="Salamov A.A."/>
            <person name="Labutti K."/>
            <person name="Zhao Z."/>
            <person name="Chiniquy J."/>
            <person name="Barry K."/>
            <person name="Brewer H.M."/>
            <person name="Purvine S.O."/>
            <person name="Wright A.T."/>
            <person name="Boxma B."/>
            <person name="Van Alen T."/>
            <person name="Hackstein J.H."/>
            <person name="Baker S.E."/>
            <person name="Grigoriev I.V."/>
            <person name="O'Malley M.A."/>
        </authorList>
    </citation>
    <scope>NUCLEOTIDE SEQUENCE [LARGE SCALE GENOMIC DNA]</scope>
    <source>
        <strain evidence="2 4">G1</strain>
    </source>
</reference>
<name>A0A1Y2F6T1_9FUNG</name>
<accession>A0A1Y2F6T1</accession>
<evidence type="ECO:0000313" key="3">
    <source>
        <dbReference type="EMBL" id="ORY79185.1"/>
    </source>
</evidence>
<feature type="domain" description="SGNH hydrolase-type esterase" evidence="1">
    <location>
        <begin position="158"/>
        <end position="348"/>
    </location>
</feature>
<dbReference type="OrthoDB" id="2125593at2759"/>
<dbReference type="SUPFAM" id="SSF52266">
    <property type="entry name" value="SGNH hydrolase"/>
    <property type="match status" value="1"/>
</dbReference>
<evidence type="ECO:0000313" key="4">
    <source>
        <dbReference type="Proteomes" id="UP000193920"/>
    </source>
</evidence>
<evidence type="ECO:0000259" key="1">
    <source>
        <dbReference type="Pfam" id="PF13472"/>
    </source>
</evidence>
<evidence type="ECO:0000313" key="2">
    <source>
        <dbReference type="EMBL" id="ORY79184.1"/>
    </source>
</evidence>